<keyword evidence="2" id="KW-1185">Reference proteome</keyword>
<gene>
    <name evidence="1" type="ORF">SAMN04244571_01758</name>
</gene>
<protein>
    <recommendedName>
        <fullName evidence="3">Phage protein</fullName>
    </recommendedName>
</protein>
<accession>A0A1I0Z435</accession>
<proteinExistence type="predicted"/>
<reference evidence="1 2" key="1">
    <citation type="submission" date="2016-10" db="EMBL/GenBank/DDBJ databases">
        <authorList>
            <person name="Varghese N."/>
            <person name="Submissions S."/>
        </authorList>
    </citation>
    <scope>NUCLEOTIDE SEQUENCE [LARGE SCALE GENOMIC DNA]</scope>
    <source>
        <strain evidence="1 2">DSM 282</strain>
    </source>
</reference>
<comment type="caution">
    <text evidence="1">The sequence shown here is derived from an EMBL/GenBank/DDBJ whole genome shotgun (WGS) entry which is preliminary data.</text>
</comment>
<dbReference type="EMBL" id="FOKJ01000023">
    <property type="protein sequence ID" value="SFB19876.1"/>
    <property type="molecule type" value="Genomic_DNA"/>
</dbReference>
<dbReference type="Proteomes" id="UP000198861">
    <property type="component" value="Unassembled WGS sequence"/>
</dbReference>
<name>A0A1I0Z435_9GAMM</name>
<evidence type="ECO:0000313" key="2">
    <source>
        <dbReference type="Proteomes" id="UP000198861"/>
    </source>
</evidence>
<dbReference type="RefSeq" id="WP_091013334.1">
    <property type="nucleotide sequence ID" value="NZ_FOKJ01000023.1"/>
</dbReference>
<evidence type="ECO:0008006" key="3">
    <source>
        <dbReference type="Google" id="ProtNLM"/>
    </source>
</evidence>
<organism evidence="1 2">
    <name type="scientific">Azotobacter beijerinckii</name>
    <dbReference type="NCBI Taxonomy" id="170623"/>
    <lineage>
        <taxon>Bacteria</taxon>
        <taxon>Pseudomonadati</taxon>
        <taxon>Pseudomonadota</taxon>
        <taxon>Gammaproteobacteria</taxon>
        <taxon>Pseudomonadales</taxon>
        <taxon>Pseudomonadaceae</taxon>
        <taxon>Azotobacter</taxon>
    </lineage>
</organism>
<sequence>MNDSIKEAVEDLFSTCLEVSMSGIAQVHIEYRAHINELAVDVYPEGSHWAFGNEPTCLLSWKAFIAPFYAADKQFDAGEALKKVHAITDQLNAYLLQEAA</sequence>
<evidence type="ECO:0000313" key="1">
    <source>
        <dbReference type="EMBL" id="SFB19876.1"/>
    </source>
</evidence>